<feature type="region of interest" description="Disordered" evidence="1">
    <location>
        <begin position="27"/>
        <end position="54"/>
    </location>
</feature>
<dbReference type="AlphaFoldDB" id="A0A0V1N4B3"/>
<evidence type="ECO:0000256" key="1">
    <source>
        <dbReference type="SAM" id="MobiDB-lite"/>
    </source>
</evidence>
<dbReference type="Proteomes" id="UP000054843">
    <property type="component" value="Unassembled WGS sequence"/>
</dbReference>
<feature type="compositionally biased region" description="Acidic residues" evidence="1">
    <location>
        <begin position="30"/>
        <end position="50"/>
    </location>
</feature>
<evidence type="ECO:0000313" key="3">
    <source>
        <dbReference type="Proteomes" id="UP000054843"/>
    </source>
</evidence>
<evidence type="ECO:0000313" key="2">
    <source>
        <dbReference type="EMBL" id="KRZ78794.1"/>
    </source>
</evidence>
<sequence length="125" mass="14681">MVENNTRTGKDFKQEYENWQQLTVITLMHEEEEDEEEEEEEEEENDEDETTAASCRFEIQCKRQRTLETSTASKWRFPPAAYRRSAANCHNTSEHDLMIGTFGMKFPTELMSDHISRPEKGDQPS</sequence>
<gene>
    <name evidence="2" type="ORF">T10_7456</name>
</gene>
<dbReference type="EMBL" id="JYDO01000010">
    <property type="protein sequence ID" value="KRZ78794.1"/>
    <property type="molecule type" value="Genomic_DNA"/>
</dbReference>
<comment type="caution">
    <text evidence="2">The sequence shown here is derived from an EMBL/GenBank/DDBJ whole genome shotgun (WGS) entry which is preliminary data.</text>
</comment>
<keyword evidence="3" id="KW-1185">Reference proteome</keyword>
<name>A0A0V1N4B3_9BILA</name>
<protein>
    <submittedName>
        <fullName evidence="2">Uncharacterized protein</fullName>
    </submittedName>
</protein>
<dbReference type="OrthoDB" id="5911974at2759"/>
<accession>A0A0V1N4B3</accession>
<organism evidence="2 3">
    <name type="scientific">Trichinella papuae</name>
    <dbReference type="NCBI Taxonomy" id="268474"/>
    <lineage>
        <taxon>Eukaryota</taxon>
        <taxon>Metazoa</taxon>
        <taxon>Ecdysozoa</taxon>
        <taxon>Nematoda</taxon>
        <taxon>Enoplea</taxon>
        <taxon>Dorylaimia</taxon>
        <taxon>Trichinellida</taxon>
        <taxon>Trichinellidae</taxon>
        <taxon>Trichinella</taxon>
    </lineage>
</organism>
<reference evidence="2 3" key="1">
    <citation type="submission" date="2015-01" db="EMBL/GenBank/DDBJ databases">
        <title>Evolution of Trichinella species and genotypes.</title>
        <authorList>
            <person name="Korhonen P.K."/>
            <person name="Edoardo P."/>
            <person name="Giuseppe L.R."/>
            <person name="Gasser R.B."/>
        </authorList>
    </citation>
    <scope>NUCLEOTIDE SEQUENCE [LARGE SCALE GENOMIC DNA]</scope>
    <source>
        <strain evidence="2">ISS1980</strain>
    </source>
</reference>
<proteinExistence type="predicted"/>